<dbReference type="OrthoDB" id="7172048at2"/>
<evidence type="ECO:0000313" key="3">
    <source>
        <dbReference type="Proteomes" id="UP000017837"/>
    </source>
</evidence>
<keyword evidence="1" id="KW-0812">Transmembrane</keyword>
<keyword evidence="3" id="KW-1185">Reference proteome</keyword>
<feature type="transmembrane region" description="Helical" evidence="1">
    <location>
        <begin position="110"/>
        <end position="128"/>
    </location>
</feature>
<feature type="transmembrane region" description="Helical" evidence="1">
    <location>
        <begin position="85"/>
        <end position="103"/>
    </location>
</feature>
<evidence type="ECO:0000256" key="1">
    <source>
        <dbReference type="SAM" id="Phobius"/>
    </source>
</evidence>
<protein>
    <submittedName>
        <fullName evidence="2">Uncharacterized protein</fullName>
    </submittedName>
</protein>
<proteinExistence type="predicted"/>
<organism evidence="2 3">
    <name type="scientific">Asticcacaulis benevestitus DSM 16100 = ATCC BAA-896</name>
    <dbReference type="NCBI Taxonomy" id="1121022"/>
    <lineage>
        <taxon>Bacteria</taxon>
        <taxon>Pseudomonadati</taxon>
        <taxon>Pseudomonadota</taxon>
        <taxon>Alphaproteobacteria</taxon>
        <taxon>Caulobacterales</taxon>
        <taxon>Caulobacteraceae</taxon>
        <taxon>Asticcacaulis</taxon>
    </lineage>
</organism>
<keyword evidence="1" id="KW-0472">Membrane</keyword>
<sequence length="180" mass="19641">MKFLRWLIVAVVLAYVGWIAFPVVKAFLVPAPDYGPTISSRSMDQSDYSGGFNTPMNPDVAEPVTTSIQGDTAVEAIVTDNKPVVWLWGAVISLYLLAAFLHANGNIRAALIYGLGFIADLILTYLTNGDKSLGLVDKLYTVLSGWDPRYVLTLVAMVLGFFVYMSRFRPVKKLSGALSA</sequence>
<dbReference type="Proteomes" id="UP000017837">
    <property type="component" value="Unassembled WGS sequence"/>
</dbReference>
<reference evidence="2 3" key="1">
    <citation type="journal article" date="2014" name="Nature">
        <title>Sequential evolution of bacterial morphology by co-option of a developmental regulator.</title>
        <authorList>
            <person name="Jiang C."/>
            <person name="Brown P.J."/>
            <person name="Ducret A."/>
            <person name="Brun Y.V."/>
        </authorList>
    </citation>
    <scope>NUCLEOTIDE SEQUENCE [LARGE SCALE GENOMIC DNA]</scope>
    <source>
        <strain evidence="2 3">DSM 16100</strain>
    </source>
</reference>
<comment type="caution">
    <text evidence="2">The sequence shown here is derived from an EMBL/GenBank/DDBJ whole genome shotgun (WGS) entry which is preliminary data.</text>
</comment>
<keyword evidence="1" id="KW-1133">Transmembrane helix</keyword>
<accession>V4RGH0</accession>
<dbReference type="AlphaFoldDB" id="V4RGH0"/>
<feature type="transmembrane region" description="Helical" evidence="1">
    <location>
        <begin position="148"/>
        <end position="165"/>
    </location>
</feature>
<dbReference type="STRING" id="1121022.GCA_000376105_00912"/>
<dbReference type="EMBL" id="AWGB01000024">
    <property type="protein sequence ID" value="ESQ90448.1"/>
    <property type="molecule type" value="Genomic_DNA"/>
</dbReference>
<name>V4RGH0_9CAUL</name>
<dbReference type="RefSeq" id="WP_018080580.1">
    <property type="nucleotide sequence ID" value="NZ_AQWM01000002.1"/>
</dbReference>
<feature type="transmembrane region" description="Helical" evidence="1">
    <location>
        <begin position="7"/>
        <end position="28"/>
    </location>
</feature>
<evidence type="ECO:0000313" key="2">
    <source>
        <dbReference type="EMBL" id="ESQ90448.1"/>
    </source>
</evidence>
<gene>
    <name evidence="2" type="ORF">ABENE_12730</name>
</gene>
<dbReference type="PATRIC" id="fig|1121022.4.peg.2584"/>